<evidence type="ECO:0000313" key="2">
    <source>
        <dbReference type="EMBL" id="MBB4702019.1"/>
    </source>
</evidence>
<keyword evidence="1" id="KW-1133">Transmembrane helix</keyword>
<keyword evidence="1" id="KW-0472">Membrane</keyword>
<gene>
    <name evidence="2" type="ORF">BJ982_003563</name>
</gene>
<evidence type="ECO:0000256" key="1">
    <source>
        <dbReference type="SAM" id="Phobius"/>
    </source>
</evidence>
<comment type="caution">
    <text evidence="2">The sequence shown here is derived from an EMBL/GenBank/DDBJ whole genome shotgun (WGS) entry which is preliminary data.</text>
</comment>
<organism evidence="2 3">
    <name type="scientific">Sphaerisporangium siamense</name>
    <dbReference type="NCBI Taxonomy" id="795645"/>
    <lineage>
        <taxon>Bacteria</taxon>
        <taxon>Bacillati</taxon>
        <taxon>Actinomycetota</taxon>
        <taxon>Actinomycetes</taxon>
        <taxon>Streptosporangiales</taxon>
        <taxon>Streptosporangiaceae</taxon>
        <taxon>Sphaerisporangium</taxon>
    </lineage>
</organism>
<sequence>MLFAVTSPLSQLLMFLPLASLNEVIISTLFPATGLLQAWLLWLIARGRRKSPSPAEGTPASR</sequence>
<feature type="transmembrane region" description="Helical" evidence="1">
    <location>
        <begin position="24"/>
        <end position="45"/>
    </location>
</feature>
<dbReference type="AlphaFoldDB" id="A0A7W7D8K9"/>
<evidence type="ECO:0000313" key="3">
    <source>
        <dbReference type="Proteomes" id="UP000542210"/>
    </source>
</evidence>
<dbReference type="Proteomes" id="UP000542210">
    <property type="component" value="Unassembled WGS sequence"/>
</dbReference>
<dbReference type="EMBL" id="JACHND010000001">
    <property type="protein sequence ID" value="MBB4702019.1"/>
    <property type="molecule type" value="Genomic_DNA"/>
</dbReference>
<accession>A0A7W7D8K9</accession>
<name>A0A7W7D8K9_9ACTN</name>
<proteinExistence type="predicted"/>
<keyword evidence="1" id="KW-0812">Transmembrane</keyword>
<reference evidence="2 3" key="1">
    <citation type="submission" date="2020-08" db="EMBL/GenBank/DDBJ databases">
        <title>Sequencing the genomes of 1000 actinobacteria strains.</title>
        <authorList>
            <person name="Klenk H.-P."/>
        </authorList>
    </citation>
    <scope>NUCLEOTIDE SEQUENCE [LARGE SCALE GENOMIC DNA]</scope>
    <source>
        <strain evidence="2 3">DSM 45784</strain>
    </source>
</reference>
<keyword evidence="3" id="KW-1185">Reference proteome</keyword>
<protein>
    <submittedName>
        <fullName evidence="2">Uncharacterized protein</fullName>
    </submittedName>
</protein>